<dbReference type="Pfam" id="PF13246">
    <property type="entry name" value="Cation_ATPase"/>
    <property type="match status" value="1"/>
</dbReference>
<dbReference type="NCBIfam" id="TIGR01494">
    <property type="entry name" value="ATPase_P-type"/>
    <property type="match status" value="1"/>
</dbReference>
<keyword evidence="7 13" id="KW-0460">Magnesium</keyword>
<dbReference type="AlphaFoldDB" id="A0A0X3PRV6"/>
<comment type="subcellular location">
    <subcellularLocation>
        <location evidence="1 14">Membrane</location>
        <topology evidence="1 14">Multi-pass membrane protein</topology>
    </subcellularLocation>
</comment>
<feature type="non-terminal residue" evidence="17">
    <location>
        <position position="964"/>
    </location>
</feature>
<sequence>MESIIGQMKPFLPRAGFPDGTLHAIILSTLASLPYKTCSRPLVRTKIPSQLRSRKRAAMWPPHPTPRVTPIKIVSAVHGAISYPITVHWLHKVVYQKKGARKSSHSPTALPSLSCFPSSSDRTLRAEASDLEPEQCQRIQDFFLCLAICNTVVVSVNKNVPAPLAPAPRVHRFHIRRNRLGSKGQLAPEDGLPTRSYHFHLSRSSKALSNSKFKQISASLGNLLPRGKRSSRRVANYSSPDDPAGANARENEVTARDVDGTCVQVDHQEPVIFTLSNIGDTEGCPGSATVVESAVDRASRSTRIIEGYSNSHFQARATAGYNRLANGRPLSVVAESSQASQATDSVRQGCIIGGIPHLGHSATAISSAPTRVTPLTDRGMRGNVIDRPSSTTPDDMTEIESSGGSLFSVSGTGLSSVRNPHAVPHLKLSPASSSHRFEHKTSPLSSEEVRTAAYDASRSVDSLDALKSARTDISLAGSNGSLNAGAKSVCPISEATLLNGYESESPDEIALTRTACIYGCKLLQRGLDFVVLWLPGEGMIRVQVLHVLPFDSTRKCMSIIVRHPATNEVVLFTKGADSVILAKLAPAKDNALYEKTKNYLTAYSHAGLRTLVLAKRVISENDFMTWSAAYMEAETSYTDAEERKGQLTREIENNFELLGVTGIEDRLQEGVPETLSDLRRAGMKVWVLTGDKPETATSIAYAAKLFTEEQRLLSITATNAEEAEAEIKRQIADLLSGALSEELSFAGRINMNGQYLQTAVSVNKEDGLNESQPSEYLDTNFSVVSLLNNEVPVNIPQNLGMVVDGHTLNFLLEPNVWPLFMSLAQLCSSVVCCRVSPHQKACVVSAVKSELGVQTLAIGDGANDVNMIQCADVGIGISGQEGMQAVMASDFAISRFRFLKRLLLVHGHWCYEKLARMTLYMFYKDALYILSLFWYQFFNGFSGSAHIDQLSQVLFMVAMTSIPP</sequence>
<feature type="domain" description="P-type ATPase C-terminal" evidence="16">
    <location>
        <begin position="886"/>
        <end position="964"/>
    </location>
</feature>
<dbReference type="EC" id="7.6.2.1" evidence="14"/>
<comment type="cofactor">
    <cofactor evidence="13">
        <name>Mg(2+)</name>
        <dbReference type="ChEBI" id="CHEBI:18420"/>
    </cofactor>
</comment>
<dbReference type="GO" id="GO:0005886">
    <property type="term" value="C:plasma membrane"/>
    <property type="evidence" value="ECO:0007669"/>
    <property type="project" value="TreeGrafter"/>
</dbReference>
<evidence type="ECO:0000259" key="16">
    <source>
        <dbReference type="Pfam" id="PF16212"/>
    </source>
</evidence>
<keyword evidence="6 12" id="KW-0067">ATP-binding</keyword>
<dbReference type="SUPFAM" id="SSF81660">
    <property type="entry name" value="Metal cation-transporting ATPase, ATP-binding domain N"/>
    <property type="match status" value="1"/>
</dbReference>
<dbReference type="GO" id="GO:0140326">
    <property type="term" value="F:ATPase-coupled intramembrane lipid transporter activity"/>
    <property type="evidence" value="ECO:0007669"/>
    <property type="project" value="UniProtKB-EC"/>
</dbReference>
<evidence type="ECO:0000256" key="14">
    <source>
        <dbReference type="RuleBase" id="RU362033"/>
    </source>
</evidence>
<feature type="binding site" evidence="12">
    <location>
        <position position="834"/>
    </location>
    <ligand>
        <name>ATP</name>
        <dbReference type="ChEBI" id="CHEBI:30616"/>
    </ligand>
</feature>
<evidence type="ECO:0000256" key="3">
    <source>
        <dbReference type="ARBA" id="ARBA00022692"/>
    </source>
</evidence>
<dbReference type="InterPro" id="IPR032630">
    <property type="entry name" value="P_typ_ATPase_c"/>
</dbReference>
<evidence type="ECO:0000256" key="5">
    <source>
        <dbReference type="ARBA" id="ARBA00022741"/>
    </source>
</evidence>
<evidence type="ECO:0000256" key="12">
    <source>
        <dbReference type="PIRSR" id="PIRSR606539-2"/>
    </source>
</evidence>
<feature type="binding site" evidence="13">
    <location>
        <position position="860"/>
    </location>
    <ligand>
        <name>Mg(2+)</name>
        <dbReference type="ChEBI" id="CHEBI:18420"/>
    </ligand>
</feature>
<protein>
    <recommendedName>
        <fullName evidence="14">Phospholipid-transporting ATPase</fullName>
        <ecNumber evidence="14">7.6.2.1</ecNumber>
    </recommendedName>
</protein>
<feature type="binding site" evidence="13">
    <location>
        <position position="864"/>
    </location>
    <ligand>
        <name>Mg(2+)</name>
        <dbReference type="ChEBI" id="CHEBI:18420"/>
    </ligand>
</feature>
<feature type="region of interest" description="Disordered" evidence="15">
    <location>
        <begin position="372"/>
        <end position="404"/>
    </location>
</feature>
<dbReference type="PANTHER" id="PTHR24092:SF218">
    <property type="entry name" value="PHOSPHOLIPID-TRANSPORTING ATPASE"/>
    <property type="match status" value="1"/>
</dbReference>
<evidence type="ECO:0000256" key="6">
    <source>
        <dbReference type="ARBA" id="ARBA00022840"/>
    </source>
</evidence>
<feature type="binding site" evidence="12">
    <location>
        <position position="864"/>
    </location>
    <ligand>
        <name>ATP</name>
        <dbReference type="ChEBI" id="CHEBI:30616"/>
    </ligand>
</feature>
<feature type="binding site" evidence="12">
    <location>
        <position position="863"/>
    </location>
    <ligand>
        <name>ATP</name>
        <dbReference type="ChEBI" id="CHEBI:30616"/>
    </ligand>
</feature>
<evidence type="ECO:0000256" key="13">
    <source>
        <dbReference type="PIRSR" id="PIRSR606539-3"/>
    </source>
</evidence>
<evidence type="ECO:0000256" key="7">
    <source>
        <dbReference type="ARBA" id="ARBA00022842"/>
    </source>
</evidence>
<feature type="region of interest" description="Disordered" evidence="15">
    <location>
        <begin position="227"/>
        <end position="253"/>
    </location>
</feature>
<accession>A0A0X3PRV6</accession>
<keyword evidence="10" id="KW-0472">Membrane</keyword>
<keyword evidence="8 14" id="KW-1278">Translocase</keyword>
<dbReference type="GO" id="GO:0000287">
    <property type="term" value="F:magnesium ion binding"/>
    <property type="evidence" value="ECO:0007669"/>
    <property type="project" value="UniProtKB-UniRule"/>
</dbReference>
<keyword evidence="5 12" id="KW-0547">Nucleotide-binding</keyword>
<feature type="binding site" evidence="12">
    <location>
        <position position="689"/>
    </location>
    <ligand>
        <name>ATP</name>
        <dbReference type="ChEBI" id="CHEBI:30616"/>
    </ligand>
</feature>
<evidence type="ECO:0000256" key="1">
    <source>
        <dbReference type="ARBA" id="ARBA00004141"/>
    </source>
</evidence>
<dbReference type="Pfam" id="PF16212">
    <property type="entry name" value="PhoLip_ATPase_C"/>
    <property type="match status" value="1"/>
</dbReference>
<feature type="binding site" evidence="12">
    <location>
        <position position="574"/>
    </location>
    <ligand>
        <name>ATP</name>
        <dbReference type="ChEBI" id="CHEBI:30616"/>
    </ligand>
</feature>
<gene>
    <name evidence="17" type="ORF">TR144021</name>
</gene>
<evidence type="ECO:0000256" key="8">
    <source>
        <dbReference type="ARBA" id="ARBA00022967"/>
    </source>
</evidence>
<evidence type="ECO:0000256" key="4">
    <source>
        <dbReference type="ARBA" id="ARBA00022723"/>
    </source>
</evidence>
<feature type="binding site" evidence="12">
    <location>
        <position position="690"/>
    </location>
    <ligand>
        <name>ATP</name>
        <dbReference type="ChEBI" id="CHEBI:30616"/>
    </ligand>
</feature>
<dbReference type="PANTHER" id="PTHR24092">
    <property type="entry name" value="PROBABLE PHOSPHOLIPID-TRANSPORTING ATPASE"/>
    <property type="match status" value="1"/>
</dbReference>
<comment type="catalytic activity">
    <reaction evidence="11 14">
        <text>ATP + H2O + phospholipidSide 1 = ADP + phosphate + phospholipidSide 2.</text>
        <dbReference type="EC" id="7.6.2.1"/>
    </reaction>
</comment>
<organism evidence="17">
    <name type="scientific">Schistocephalus solidus</name>
    <name type="common">Tapeworm</name>
    <dbReference type="NCBI Taxonomy" id="70667"/>
    <lineage>
        <taxon>Eukaryota</taxon>
        <taxon>Metazoa</taxon>
        <taxon>Spiralia</taxon>
        <taxon>Lophotrochozoa</taxon>
        <taxon>Platyhelminthes</taxon>
        <taxon>Cestoda</taxon>
        <taxon>Eucestoda</taxon>
        <taxon>Diphyllobothriidea</taxon>
        <taxon>Diphyllobothriidae</taxon>
        <taxon>Schistocephalus</taxon>
    </lineage>
</organism>
<dbReference type="InterPro" id="IPR036412">
    <property type="entry name" value="HAD-like_sf"/>
</dbReference>
<evidence type="ECO:0000256" key="11">
    <source>
        <dbReference type="ARBA" id="ARBA00034036"/>
    </source>
</evidence>
<dbReference type="GO" id="GO:0016887">
    <property type="term" value="F:ATP hydrolysis activity"/>
    <property type="evidence" value="ECO:0007669"/>
    <property type="project" value="InterPro"/>
</dbReference>
<feature type="binding site" evidence="12">
    <location>
        <position position="609"/>
    </location>
    <ligand>
        <name>ATP</name>
        <dbReference type="ChEBI" id="CHEBI:30616"/>
    </ligand>
</feature>
<evidence type="ECO:0000256" key="10">
    <source>
        <dbReference type="ARBA" id="ARBA00023136"/>
    </source>
</evidence>
<dbReference type="Gene3D" id="3.40.1110.10">
    <property type="entry name" value="Calcium-transporting ATPase, cytoplasmic domain N"/>
    <property type="match status" value="1"/>
</dbReference>
<evidence type="ECO:0000313" key="17">
    <source>
        <dbReference type="EMBL" id="JAP54681.1"/>
    </source>
</evidence>
<keyword evidence="9" id="KW-1133">Transmembrane helix</keyword>
<evidence type="ECO:0000256" key="2">
    <source>
        <dbReference type="ARBA" id="ARBA00008109"/>
    </source>
</evidence>
<dbReference type="EMBL" id="GEEE01008544">
    <property type="protein sequence ID" value="JAP54681.1"/>
    <property type="molecule type" value="Transcribed_RNA"/>
</dbReference>
<reference evidence="17" key="1">
    <citation type="submission" date="2016-01" db="EMBL/GenBank/DDBJ databases">
        <title>Reference transcriptome for the parasite Schistocephalus solidus: insights into the molecular evolution of parasitism.</title>
        <authorList>
            <person name="Hebert F.O."/>
            <person name="Grambauer S."/>
            <person name="Barber I."/>
            <person name="Landry C.R."/>
            <person name="Aubin-Horth N."/>
        </authorList>
    </citation>
    <scope>NUCLEOTIDE SEQUENCE</scope>
</reference>
<dbReference type="InterPro" id="IPR001757">
    <property type="entry name" value="P_typ_ATPase"/>
</dbReference>
<name>A0A0X3PRV6_SCHSO</name>
<feature type="compositionally biased region" description="Polar residues" evidence="15">
    <location>
        <begin position="388"/>
        <end position="404"/>
    </location>
</feature>
<dbReference type="NCBIfam" id="TIGR01652">
    <property type="entry name" value="ATPase-Plipid"/>
    <property type="match status" value="1"/>
</dbReference>
<feature type="binding site" evidence="12">
    <location>
        <position position="508"/>
    </location>
    <ligand>
        <name>ATP</name>
        <dbReference type="ChEBI" id="CHEBI:30616"/>
    </ligand>
</feature>
<dbReference type="InterPro" id="IPR023299">
    <property type="entry name" value="ATPase_P-typ_cyto_dom_N"/>
</dbReference>
<evidence type="ECO:0000256" key="9">
    <source>
        <dbReference type="ARBA" id="ARBA00022989"/>
    </source>
</evidence>
<feature type="binding site" evidence="12">
    <location>
        <position position="550"/>
    </location>
    <ligand>
        <name>ATP</name>
        <dbReference type="ChEBI" id="CHEBI:30616"/>
    </ligand>
</feature>
<comment type="similarity">
    <text evidence="2 14">Belongs to the cation transport ATPase (P-type) (TC 3.A.3) family. Type IV subfamily.</text>
</comment>
<dbReference type="GO" id="GO:0005524">
    <property type="term" value="F:ATP binding"/>
    <property type="evidence" value="ECO:0007669"/>
    <property type="project" value="UniProtKB-UniRule"/>
</dbReference>
<dbReference type="InterPro" id="IPR023214">
    <property type="entry name" value="HAD_sf"/>
</dbReference>
<feature type="binding site" evidence="12">
    <location>
        <position position="840"/>
    </location>
    <ligand>
        <name>ATP</name>
        <dbReference type="ChEBI" id="CHEBI:30616"/>
    </ligand>
</feature>
<proteinExistence type="inferred from homology"/>
<dbReference type="InterPro" id="IPR006539">
    <property type="entry name" value="P-type_ATPase_IV"/>
</dbReference>
<evidence type="ECO:0000256" key="15">
    <source>
        <dbReference type="SAM" id="MobiDB-lite"/>
    </source>
</evidence>
<dbReference type="SUPFAM" id="SSF56784">
    <property type="entry name" value="HAD-like"/>
    <property type="match status" value="1"/>
</dbReference>
<dbReference type="GO" id="GO:0045332">
    <property type="term" value="P:phospholipid translocation"/>
    <property type="evidence" value="ECO:0007669"/>
    <property type="project" value="TreeGrafter"/>
</dbReference>
<feature type="binding site" evidence="12">
    <location>
        <position position="691"/>
    </location>
    <ligand>
        <name>ATP</name>
        <dbReference type="ChEBI" id="CHEBI:30616"/>
    </ligand>
</feature>
<keyword evidence="4 13" id="KW-0479">Metal-binding</keyword>
<dbReference type="Gene3D" id="3.40.50.1000">
    <property type="entry name" value="HAD superfamily/HAD-like"/>
    <property type="match status" value="1"/>
</dbReference>
<keyword evidence="3" id="KW-0812">Transmembrane</keyword>